<keyword evidence="7 10" id="KW-0472">Membrane</keyword>
<keyword evidence="3" id="KW-1003">Cell membrane</keyword>
<comment type="catalytic activity">
    <reaction evidence="9">
        <text>di-trans,octa-cis-undecaprenyl diphosphate + H2O = di-trans,octa-cis-undecaprenyl phosphate + phosphate + H(+)</text>
        <dbReference type="Rhea" id="RHEA:28094"/>
        <dbReference type="ChEBI" id="CHEBI:15377"/>
        <dbReference type="ChEBI" id="CHEBI:15378"/>
        <dbReference type="ChEBI" id="CHEBI:43474"/>
        <dbReference type="ChEBI" id="CHEBI:58405"/>
        <dbReference type="ChEBI" id="CHEBI:60392"/>
        <dbReference type="EC" id="3.6.1.27"/>
    </reaction>
</comment>
<dbReference type="SMART" id="SM00014">
    <property type="entry name" value="acidPPc"/>
    <property type="match status" value="1"/>
</dbReference>
<dbReference type="EC" id="3.6.1.27" evidence="2"/>
<evidence type="ECO:0000256" key="3">
    <source>
        <dbReference type="ARBA" id="ARBA00022475"/>
    </source>
</evidence>
<feature type="transmembrane region" description="Helical" evidence="10">
    <location>
        <begin position="87"/>
        <end position="105"/>
    </location>
</feature>
<dbReference type="InterPro" id="IPR000326">
    <property type="entry name" value="PAP2/HPO"/>
</dbReference>
<gene>
    <name evidence="12" type="ORF">AAE039_03285</name>
</gene>
<evidence type="ECO:0000256" key="8">
    <source>
        <dbReference type="ARBA" id="ARBA00032707"/>
    </source>
</evidence>
<reference evidence="12 13" key="1">
    <citation type="submission" date="2024-04" db="EMBL/GenBank/DDBJ databases">
        <title>Bacterial endophytes with biocontrol capabilities against important plant pathogens.</title>
        <authorList>
            <person name="Alayande K.A."/>
        </authorList>
    </citation>
    <scope>NUCLEOTIDE SEQUENCE [LARGE SCALE GENOMIC DNA]</scope>
    <source>
        <strain evidence="12 13">KV22</strain>
    </source>
</reference>
<evidence type="ECO:0000256" key="2">
    <source>
        <dbReference type="ARBA" id="ARBA00012374"/>
    </source>
</evidence>
<keyword evidence="4 10" id="KW-0812">Transmembrane</keyword>
<evidence type="ECO:0000256" key="1">
    <source>
        <dbReference type="ARBA" id="ARBA00004651"/>
    </source>
</evidence>
<feature type="transmembrane region" description="Helical" evidence="10">
    <location>
        <begin position="153"/>
        <end position="172"/>
    </location>
</feature>
<dbReference type="Gene3D" id="1.20.144.10">
    <property type="entry name" value="Phosphatidic acid phosphatase type 2/haloperoxidase"/>
    <property type="match status" value="2"/>
</dbReference>
<dbReference type="PANTHER" id="PTHR14969">
    <property type="entry name" value="SPHINGOSINE-1-PHOSPHATE PHOSPHOHYDROLASE"/>
    <property type="match status" value="1"/>
</dbReference>
<sequence length="242" mass="27302">MSERSDKPAVLAAPEAAAGFRHWMGRNAWRFVLLFVGVLLPLAGFVALADEVHELESIYFDAPLLWKMHGLHSPGLDQFFVLLSKLGYEWFLIPADVLIVVLLAWRKRWREASFVAICFAGSALLNLGSKRFFQRDRPSLWESIAPESTFSFPSGHAMGSMTLAVTLVLLAWNTRWRWPVAFAAVTFAVLVSLSRVYLGVHYPSDILAGWCAALVWVVGCFLVMFRRRHPWRHAAETNTAVN</sequence>
<feature type="domain" description="Phosphatidic acid phosphatase type 2/haloperoxidase" evidence="11">
    <location>
        <begin position="112"/>
        <end position="221"/>
    </location>
</feature>
<dbReference type="Pfam" id="PF01569">
    <property type="entry name" value="PAP2"/>
    <property type="match status" value="1"/>
</dbReference>
<feature type="transmembrane region" description="Helical" evidence="10">
    <location>
        <begin position="206"/>
        <end position="225"/>
    </location>
</feature>
<dbReference type="RefSeq" id="WP_102788319.1">
    <property type="nucleotide sequence ID" value="NZ_JBBYHY010000002.1"/>
</dbReference>
<keyword evidence="13" id="KW-1185">Reference proteome</keyword>
<evidence type="ECO:0000313" key="12">
    <source>
        <dbReference type="EMBL" id="MEL3952588.1"/>
    </source>
</evidence>
<accession>A0ABU9JIC1</accession>
<evidence type="ECO:0000313" key="13">
    <source>
        <dbReference type="Proteomes" id="UP001455088"/>
    </source>
</evidence>
<evidence type="ECO:0000256" key="7">
    <source>
        <dbReference type="ARBA" id="ARBA00023136"/>
    </source>
</evidence>
<comment type="caution">
    <text evidence="12">The sequence shown here is derived from an EMBL/GenBank/DDBJ whole genome shotgun (WGS) entry which is preliminary data.</text>
</comment>
<name>A0ABU9JIC1_9GAMM</name>
<evidence type="ECO:0000256" key="10">
    <source>
        <dbReference type="SAM" id="Phobius"/>
    </source>
</evidence>
<organism evidence="12 13">
    <name type="scientific">Stenotrophomonas bentonitica</name>
    <dbReference type="NCBI Taxonomy" id="1450134"/>
    <lineage>
        <taxon>Bacteria</taxon>
        <taxon>Pseudomonadati</taxon>
        <taxon>Pseudomonadota</taxon>
        <taxon>Gammaproteobacteria</taxon>
        <taxon>Lysobacterales</taxon>
        <taxon>Lysobacteraceae</taxon>
        <taxon>Stenotrophomonas</taxon>
    </lineage>
</organism>
<protein>
    <recommendedName>
        <fullName evidence="2">undecaprenyl-diphosphate phosphatase</fullName>
        <ecNumber evidence="2">3.6.1.27</ecNumber>
    </recommendedName>
    <alternativeName>
        <fullName evidence="8">Undecaprenyl pyrophosphate phosphatase</fullName>
    </alternativeName>
</protein>
<feature type="transmembrane region" description="Helical" evidence="10">
    <location>
        <begin position="179"/>
        <end position="200"/>
    </location>
</feature>
<evidence type="ECO:0000256" key="4">
    <source>
        <dbReference type="ARBA" id="ARBA00022692"/>
    </source>
</evidence>
<dbReference type="EMBL" id="JBBYHY010000002">
    <property type="protein sequence ID" value="MEL3952588.1"/>
    <property type="molecule type" value="Genomic_DNA"/>
</dbReference>
<keyword evidence="5" id="KW-0378">Hydrolase</keyword>
<keyword evidence="6 10" id="KW-1133">Transmembrane helix</keyword>
<feature type="transmembrane region" description="Helical" evidence="10">
    <location>
        <begin position="31"/>
        <end position="49"/>
    </location>
</feature>
<dbReference type="Proteomes" id="UP001455088">
    <property type="component" value="Unassembled WGS sequence"/>
</dbReference>
<evidence type="ECO:0000256" key="5">
    <source>
        <dbReference type="ARBA" id="ARBA00022801"/>
    </source>
</evidence>
<proteinExistence type="predicted"/>
<dbReference type="SUPFAM" id="SSF48317">
    <property type="entry name" value="Acid phosphatase/Vanadium-dependent haloperoxidase"/>
    <property type="match status" value="1"/>
</dbReference>
<dbReference type="InterPro" id="IPR036938">
    <property type="entry name" value="PAP2/HPO_sf"/>
</dbReference>
<dbReference type="CDD" id="cd03392">
    <property type="entry name" value="PAP2_like_2"/>
    <property type="match status" value="1"/>
</dbReference>
<evidence type="ECO:0000256" key="6">
    <source>
        <dbReference type="ARBA" id="ARBA00022989"/>
    </source>
</evidence>
<evidence type="ECO:0000259" key="11">
    <source>
        <dbReference type="SMART" id="SM00014"/>
    </source>
</evidence>
<comment type="subcellular location">
    <subcellularLocation>
        <location evidence="1">Cell membrane</location>
        <topology evidence="1">Multi-pass membrane protein</topology>
    </subcellularLocation>
</comment>
<evidence type="ECO:0000256" key="9">
    <source>
        <dbReference type="ARBA" id="ARBA00047594"/>
    </source>
</evidence>
<dbReference type="PANTHER" id="PTHR14969:SF62">
    <property type="entry name" value="DECAPRENYLPHOSPHORYL-5-PHOSPHORIBOSE PHOSPHATASE RV3807C-RELATED"/>
    <property type="match status" value="1"/>
</dbReference>
<feature type="transmembrane region" description="Helical" evidence="10">
    <location>
        <begin position="112"/>
        <end position="133"/>
    </location>
</feature>